<proteinExistence type="predicted"/>
<keyword evidence="1" id="KW-0472">Membrane</keyword>
<dbReference type="PANTHER" id="PTHR46670">
    <property type="entry name" value="ENDO/EXONUCLEASE/PHOSPHATASE DOMAIN-CONTAINING PROTEIN"/>
    <property type="match status" value="1"/>
</dbReference>
<keyword evidence="3" id="KW-0808">Transferase</keyword>
<dbReference type="CDD" id="cd01650">
    <property type="entry name" value="RT_nLTR_like"/>
    <property type="match status" value="1"/>
</dbReference>
<dbReference type="Pfam" id="PF00078">
    <property type="entry name" value="RVT_1"/>
    <property type="match status" value="1"/>
</dbReference>
<gene>
    <name evidence="3" type="ORF">P5673_003142</name>
</gene>
<dbReference type="InterPro" id="IPR036691">
    <property type="entry name" value="Endo/exonu/phosph_ase_sf"/>
</dbReference>
<feature type="domain" description="Reverse transcriptase" evidence="2">
    <location>
        <begin position="718"/>
        <end position="987"/>
    </location>
</feature>
<organism evidence="3 4">
    <name type="scientific">Acropora cervicornis</name>
    <name type="common">Staghorn coral</name>
    <dbReference type="NCBI Taxonomy" id="6130"/>
    <lineage>
        <taxon>Eukaryota</taxon>
        <taxon>Metazoa</taxon>
        <taxon>Cnidaria</taxon>
        <taxon>Anthozoa</taxon>
        <taxon>Hexacorallia</taxon>
        <taxon>Scleractinia</taxon>
        <taxon>Astrocoeniina</taxon>
        <taxon>Acroporidae</taxon>
        <taxon>Acropora</taxon>
    </lineage>
</organism>
<reference evidence="3" key="1">
    <citation type="journal article" date="2023" name="G3 (Bethesda)">
        <title>Whole genome assembly and annotation of the endangered Caribbean coral Acropora cervicornis.</title>
        <authorList>
            <person name="Selwyn J.D."/>
            <person name="Vollmer S.V."/>
        </authorList>
    </citation>
    <scope>NUCLEOTIDE SEQUENCE</scope>
    <source>
        <strain evidence="3">K2</strain>
    </source>
</reference>
<sequence>MGHADKRRANLLKLEVNMMKVQIVFVLCVGLVLLLPLVCNSPTRFYCRSYAVADWRVGVLKCVSSPSRVFKPGKPLARPIYSWSKHGYSCIYLPSSEDLATCMDVELNPGPTLVKPVVHHLLSGEEHGISYYVSNSHCVAVRHVYTRDELIALCPFRINTFDWRRTRYMRYRGTRAGRTVKMRQTLKVMVIPTIVRLRSFLDENIPGNSPSTFKRTANLSNLVFIEPRQEAQNNRHLTSSAMACSFGLLNCRSVCNKSVILKDYIVDRNFDIFAITETWLRSADSDEVVIGDLVPTGYVFHHIPRETRGGGVGIMLKRSLDAEIYHTGTSFTSFEAIGVHLKVLSRDIYILVIYRPPSSSGINSMNTFMEEFSSCLEHYVIKPGSLMIAGDFNLHIDRPSDVSTINFLSLLEAFNLRQHVTQATHRAGHFLDLIISRNDDNGFLQSVNVHDSSMSDHFTVMCSLNIRKPYFQKKMVSSRKLKSVDFDAIKSCIERSALLAHDPTNISQCVDLYNSELSRILDCHAPLTTRVVTIRPAAPWYNDEIKIEKKRRRQLERRWRASGLLSDRRRFTEQCRLVNQLLWSSRSRFYSKVVNENQSDQRKLFSTVDKLLHRTPDVIYPPHTNAEELARRFITFFANKISTIHQGLVQRCPSDAGYVESPISSCTLTHFETVSVDDLLPLARRISKKSCDLDPIPAQLLTGCLDVLMPVITKMVNLSLATACVPNNLKEAVLKPLLKKKNLDHKDFKNYRPVSNLSFLSKLIEKDNHLHETLQSAYKKFHSTETALIKVHNDIATAIDDGLSVILVLLDLSAAFDTVDHGILLTRLSMRYGIRDRALEWFVSYLSDRTQFVKLDGSSSESIHLPQGVPQGSVLGPILYSLYTSPLSDIAHQHGMKCHFYADDSQFYVSFKTCCLNDMESSKSKMEASVRDIDVWMLCNRLKLNQDKTEVLIFSSPYRPRPSLDNLTIVDEIVACSPMARNIGVVFDNSLSMVSHVNAVCKSAIFHLHKISKIRKFLTPETTKTIIHAFVTSKIDYCNSLLFGLPKFLLQRLQRVLNCAARVVYQSNKYDHITPLLMELHWLPVEQRINFKILVITYKALNGQAPTYLSDLLS</sequence>
<dbReference type="PANTHER" id="PTHR46670:SF3">
    <property type="entry name" value="ENDONUCLEASE_EXONUCLEASE_PHOSPHATASE DOMAIN-CONTAINING PROTEIN"/>
    <property type="match status" value="1"/>
</dbReference>
<keyword evidence="1" id="KW-0812">Transmembrane</keyword>
<keyword evidence="3" id="KW-0548">Nucleotidyltransferase</keyword>
<feature type="transmembrane region" description="Helical" evidence="1">
    <location>
        <begin position="21"/>
        <end position="38"/>
    </location>
</feature>
<dbReference type="GO" id="GO:0003964">
    <property type="term" value="F:RNA-directed DNA polymerase activity"/>
    <property type="evidence" value="ECO:0007669"/>
    <property type="project" value="UniProtKB-KW"/>
</dbReference>
<dbReference type="Proteomes" id="UP001249851">
    <property type="component" value="Unassembled WGS sequence"/>
</dbReference>
<protein>
    <submittedName>
        <fullName evidence="3">RNA-directed DNA polymerase from transposon X-element</fullName>
    </submittedName>
</protein>
<keyword evidence="1" id="KW-1133">Transmembrane helix</keyword>
<evidence type="ECO:0000259" key="2">
    <source>
        <dbReference type="PROSITE" id="PS50878"/>
    </source>
</evidence>
<dbReference type="Pfam" id="PF03372">
    <property type="entry name" value="Exo_endo_phos"/>
    <property type="match status" value="1"/>
</dbReference>
<keyword evidence="4" id="KW-1185">Reference proteome</keyword>
<dbReference type="Gene3D" id="3.60.10.10">
    <property type="entry name" value="Endonuclease/exonuclease/phosphatase"/>
    <property type="match status" value="1"/>
</dbReference>
<evidence type="ECO:0000313" key="3">
    <source>
        <dbReference type="EMBL" id="KAK2571750.1"/>
    </source>
</evidence>
<keyword evidence="3" id="KW-0695">RNA-directed DNA polymerase</keyword>
<dbReference type="SUPFAM" id="SSF56219">
    <property type="entry name" value="DNase I-like"/>
    <property type="match status" value="1"/>
</dbReference>
<dbReference type="PROSITE" id="PS50878">
    <property type="entry name" value="RT_POL"/>
    <property type="match status" value="1"/>
</dbReference>
<dbReference type="InterPro" id="IPR005135">
    <property type="entry name" value="Endo/exonuclease/phosphatase"/>
</dbReference>
<dbReference type="AlphaFoldDB" id="A0AAD9R2T0"/>
<reference evidence="3" key="2">
    <citation type="journal article" date="2023" name="Science">
        <title>Genomic signatures of disease resistance in endangered staghorn corals.</title>
        <authorList>
            <person name="Vollmer S.V."/>
            <person name="Selwyn J.D."/>
            <person name="Despard B.A."/>
            <person name="Roesel C.L."/>
        </authorList>
    </citation>
    <scope>NUCLEOTIDE SEQUENCE</scope>
    <source>
        <strain evidence="3">K2</strain>
    </source>
</reference>
<dbReference type="InterPro" id="IPR000477">
    <property type="entry name" value="RT_dom"/>
</dbReference>
<evidence type="ECO:0000256" key="1">
    <source>
        <dbReference type="SAM" id="Phobius"/>
    </source>
</evidence>
<evidence type="ECO:0000313" key="4">
    <source>
        <dbReference type="Proteomes" id="UP001249851"/>
    </source>
</evidence>
<name>A0AAD9R2T0_ACRCE</name>
<accession>A0AAD9R2T0</accession>
<comment type="caution">
    <text evidence="3">The sequence shown here is derived from an EMBL/GenBank/DDBJ whole genome shotgun (WGS) entry which is preliminary data.</text>
</comment>
<dbReference type="EMBL" id="JARQWQ010000005">
    <property type="protein sequence ID" value="KAK2571750.1"/>
    <property type="molecule type" value="Genomic_DNA"/>
</dbReference>